<evidence type="ECO:0000256" key="5">
    <source>
        <dbReference type="RuleBase" id="RU363032"/>
    </source>
</evidence>
<keyword evidence="8" id="KW-1185">Reference proteome</keyword>
<reference evidence="7 8" key="1">
    <citation type="journal article" date="2020" name="Int. J. Syst. Evol. Microbiol.">
        <title>Novel acetic acid bacteria from cider fermentations: Acetobacter conturbans sp. nov. and Acetobacter fallax sp. nov.</title>
        <authorList>
            <person name="Sombolestani A.S."/>
            <person name="Cleenwerck I."/>
            <person name="Cnockaert M."/>
            <person name="Borremans W."/>
            <person name="Wieme A.D."/>
            <person name="De Vuyst L."/>
            <person name="Vandamme P."/>
        </authorList>
    </citation>
    <scope>NUCLEOTIDE SEQUENCE [LARGE SCALE GENOMIC DNA]</scope>
    <source>
        <strain evidence="7 8">LMG 1627</strain>
    </source>
</reference>
<feature type="transmembrane region" description="Helical" evidence="5">
    <location>
        <begin position="211"/>
        <end position="230"/>
    </location>
</feature>
<dbReference type="InterPro" id="IPR035906">
    <property type="entry name" value="MetI-like_sf"/>
</dbReference>
<dbReference type="PANTHER" id="PTHR42744">
    <property type="entry name" value="BINDING-PROTEIN-DEPENDENT TRANSPORT SYSTEMS INNER MEMBRANE COMPONENT"/>
    <property type="match status" value="1"/>
</dbReference>
<evidence type="ECO:0000256" key="1">
    <source>
        <dbReference type="ARBA" id="ARBA00004651"/>
    </source>
</evidence>
<feature type="transmembrane region" description="Helical" evidence="5">
    <location>
        <begin position="371"/>
        <end position="397"/>
    </location>
</feature>
<keyword evidence="4 5" id="KW-0472">Membrane</keyword>
<dbReference type="SUPFAM" id="SSF161098">
    <property type="entry name" value="MetI-like"/>
    <property type="match status" value="2"/>
</dbReference>
<comment type="subcellular location">
    <subcellularLocation>
        <location evidence="1 5">Cell membrane</location>
        <topology evidence="1 5">Multi-pass membrane protein</topology>
    </subcellularLocation>
</comment>
<dbReference type="InterPro" id="IPR000515">
    <property type="entry name" value="MetI-like"/>
</dbReference>
<evidence type="ECO:0000313" key="7">
    <source>
        <dbReference type="EMBL" id="NHN88506.1"/>
    </source>
</evidence>
<dbReference type="CDD" id="cd06261">
    <property type="entry name" value="TM_PBP2"/>
    <property type="match status" value="1"/>
</dbReference>
<feature type="transmembrane region" description="Helical" evidence="5">
    <location>
        <begin position="78"/>
        <end position="97"/>
    </location>
</feature>
<evidence type="ECO:0000256" key="2">
    <source>
        <dbReference type="ARBA" id="ARBA00022692"/>
    </source>
</evidence>
<feature type="transmembrane region" description="Helical" evidence="5">
    <location>
        <begin position="104"/>
        <end position="124"/>
    </location>
</feature>
<feature type="transmembrane region" description="Helical" evidence="5">
    <location>
        <begin position="409"/>
        <end position="429"/>
    </location>
</feature>
<feature type="transmembrane region" description="Helical" evidence="5">
    <location>
        <begin position="52"/>
        <end position="72"/>
    </location>
</feature>
<protein>
    <submittedName>
        <fullName evidence="7">ABC transporter permease subunit</fullName>
    </submittedName>
</protein>
<feature type="transmembrane region" description="Helical" evidence="5">
    <location>
        <begin position="144"/>
        <end position="163"/>
    </location>
</feature>
<feature type="transmembrane region" description="Helical" evidence="5">
    <location>
        <begin position="335"/>
        <end position="359"/>
    </location>
</feature>
<evidence type="ECO:0000259" key="6">
    <source>
        <dbReference type="PROSITE" id="PS50928"/>
    </source>
</evidence>
<dbReference type="Proteomes" id="UP000631653">
    <property type="component" value="Unassembled WGS sequence"/>
</dbReference>
<evidence type="ECO:0000313" key="8">
    <source>
        <dbReference type="Proteomes" id="UP000631653"/>
    </source>
</evidence>
<dbReference type="PANTHER" id="PTHR42744:SF1">
    <property type="entry name" value="BINDING-PROTEIN-DEPENDENT TRANSPORT SYSTEMS INNER MEMBRANE COMPONENT"/>
    <property type="match status" value="1"/>
</dbReference>
<feature type="transmembrane region" description="Helical" evidence="5">
    <location>
        <begin position="534"/>
        <end position="557"/>
    </location>
</feature>
<sequence>MSASASSGVTDRSTHPVSAWPGLSMSVAVLCVTGLILGFGSNIPFSPGSFPLYPAALSPSASITALPAAFVVTALRMTGWLMLSFLVAIVGSVVLFGRKQAGNVVLDLLDVLQAVPLPAFVLLTVPLCTGSGGWLGSHALTGEILTGAPLFAAFTFPILASTIRAHRRVPPPLILAARSFGLRAWPRFWRLYVPFGIPAGMKAISDAMPNAWLALAFAEFFAGMKGLPVIEGIGGYSAAAAKQASATDSALALLFMAVLVIAFDRLVVRNLQEWASRFDARASSKNGVTRRFFKDVPLMMKAVISAGIHCIRILGSLPLGPAVRARFIDEPKKDAGLPALLMAAILGVSGFVACAVSPYGLPDITTSLRMIMLGVAELIAILIPLFAYSVLFLPVAVRLKRHANKVLPLLRILTLFPAVLFFPVVVATTGTNTPLSPLLFAGLPFFVAQPLFAGIRTFPRGLLEVARAYRIRGWQRWRSVILPGMGKSWLESAHQGFIWAWNAAIAADITVWGQHVSQHGFIGRAIMAGSNHGGMAYAALGIVIMTLLALGMEFFFWRPLADYVHRRTTGRSQPAIVDE</sequence>
<keyword evidence="5" id="KW-0813">Transport</keyword>
<dbReference type="EMBL" id="WOSY01000006">
    <property type="protein sequence ID" value="NHN88506.1"/>
    <property type="molecule type" value="Genomic_DNA"/>
</dbReference>
<feature type="transmembrane region" description="Helical" evidence="5">
    <location>
        <begin position="20"/>
        <end position="40"/>
    </location>
</feature>
<name>A0ABX0K110_9PROT</name>
<feature type="domain" description="ABC transmembrane type-1" evidence="6">
    <location>
        <begin position="66"/>
        <end position="262"/>
    </location>
</feature>
<gene>
    <name evidence="7" type="ORF">GOB81_07670</name>
</gene>
<dbReference type="RefSeq" id="WP_173569813.1">
    <property type="nucleotide sequence ID" value="NZ_WOSY01000006.1"/>
</dbReference>
<accession>A0ABX0K110</accession>
<feature type="transmembrane region" description="Helical" evidence="5">
    <location>
        <begin position="250"/>
        <end position="268"/>
    </location>
</feature>
<comment type="similarity">
    <text evidence="5">Belongs to the binding-protein-dependent transport system permease family.</text>
</comment>
<evidence type="ECO:0000256" key="4">
    <source>
        <dbReference type="ARBA" id="ARBA00023136"/>
    </source>
</evidence>
<dbReference type="Pfam" id="PF00528">
    <property type="entry name" value="BPD_transp_1"/>
    <property type="match status" value="2"/>
</dbReference>
<organism evidence="7 8">
    <name type="scientific">Acetobacter conturbans</name>
    <dbReference type="NCBI Taxonomy" id="1737472"/>
    <lineage>
        <taxon>Bacteria</taxon>
        <taxon>Pseudomonadati</taxon>
        <taxon>Pseudomonadota</taxon>
        <taxon>Alphaproteobacteria</taxon>
        <taxon>Acetobacterales</taxon>
        <taxon>Acetobacteraceae</taxon>
        <taxon>Acetobacter</taxon>
    </lineage>
</organism>
<dbReference type="Gene3D" id="1.10.3720.10">
    <property type="entry name" value="MetI-like"/>
    <property type="match status" value="2"/>
</dbReference>
<proteinExistence type="inferred from homology"/>
<comment type="caution">
    <text evidence="7">The sequence shown here is derived from an EMBL/GenBank/DDBJ whole genome shotgun (WGS) entry which is preliminary data.</text>
</comment>
<evidence type="ECO:0000256" key="3">
    <source>
        <dbReference type="ARBA" id="ARBA00022989"/>
    </source>
</evidence>
<keyword evidence="2 5" id="KW-0812">Transmembrane</keyword>
<dbReference type="PROSITE" id="PS50928">
    <property type="entry name" value="ABC_TM1"/>
    <property type="match status" value="1"/>
</dbReference>
<keyword evidence="3 5" id="KW-1133">Transmembrane helix</keyword>